<dbReference type="Proteomes" id="UP000008370">
    <property type="component" value="Unassembled WGS sequence"/>
</dbReference>
<dbReference type="KEGG" id="pco:PHACADRAFT_207588"/>
<organism evidence="1 2">
    <name type="scientific">Phanerochaete carnosa (strain HHB-10118-sp)</name>
    <name type="common">White-rot fungus</name>
    <name type="synonym">Peniophora carnosa</name>
    <dbReference type="NCBI Taxonomy" id="650164"/>
    <lineage>
        <taxon>Eukaryota</taxon>
        <taxon>Fungi</taxon>
        <taxon>Dikarya</taxon>
        <taxon>Basidiomycota</taxon>
        <taxon>Agaricomycotina</taxon>
        <taxon>Agaricomycetes</taxon>
        <taxon>Polyporales</taxon>
        <taxon>Phanerochaetaceae</taxon>
        <taxon>Phanerochaete</taxon>
    </lineage>
</organism>
<dbReference type="RefSeq" id="XP_007394171.1">
    <property type="nucleotide sequence ID" value="XM_007394109.1"/>
</dbReference>
<evidence type="ECO:0000313" key="1">
    <source>
        <dbReference type="EMBL" id="EKM56317.1"/>
    </source>
</evidence>
<dbReference type="HOGENOM" id="CLU_687068_0_0_1"/>
<evidence type="ECO:0000313" key="2">
    <source>
        <dbReference type="Proteomes" id="UP000008370"/>
    </source>
</evidence>
<dbReference type="OrthoDB" id="6141102at2759"/>
<dbReference type="EMBL" id="JH930471">
    <property type="protein sequence ID" value="EKM56317.1"/>
    <property type="molecule type" value="Genomic_DNA"/>
</dbReference>
<sequence>MINGSSSPGSPSLREPEVNAYGDHEILGSEAGYLDPVYSTMVNTYYEVWEDFYAWNELDSLGHLESLAAPSDLIATRVFDFGFELDSDGAAADDEDSRKGESVDLFTVCEWDAIGQLTKHTTPVKSGTAGRRHTRKHNAWFQEHARYEACTPSNMSIFVDIDDKLATCPYIKYGDSPEFDARRYLQQFKVVSWQEPGRDPDQTVIAATTIQRLTSSAKNANASGLRISWNDIDAFRIFPYDASTIFHQIKHTDLPSWPSPSFVDQLKPLWHSSHEISTAGRLTGILSSFCPRLGCIQFECFNDPYPTGWVAGRTETSGLDNETFKANYISRTPCGQDCFLSRAADDALVVWDTNETSHLLDEMLVTNPHALPCDIAQILLGEVPCYKIFVRRGEKISTVSLAENRPKPVPPAWSSTDTLRHYVLTDACISRRPWRN</sequence>
<proteinExistence type="predicted"/>
<reference evidence="1 2" key="1">
    <citation type="journal article" date="2012" name="BMC Genomics">
        <title>Comparative genomics of the white-rot fungi, Phanerochaete carnosa and P. chrysosporium, to elucidate the genetic basis of the distinct wood types they colonize.</title>
        <authorList>
            <person name="Suzuki H."/>
            <person name="MacDonald J."/>
            <person name="Syed K."/>
            <person name="Salamov A."/>
            <person name="Hori C."/>
            <person name="Aerts A."/>
            <person name="Henrissat B."/>
            <person name="Wiebenga A."/>
            <person name="vanKuyk P.A."/>
            <person name="Barry K."/>
            <person name="Lindquist E."/>
            <person name="LaButti K."/>
            <person name="Lapidus A."/>
            <person name="Lucas S."/>
            <person name="Coutinho P."/>
            <person name="Gong Y."/>
            <person name="Samejima M."/>
            <person name="Mahadevan R."/>
            <person name="Abou-Zaid M."/>
            <person name="de Vries R.P."/>
            <person name="Igarashi K."/>
            <person name="Yadav J.S."/>
            <person name="Grigoriev I.V."/>
            <person name="Master E.R."/>
        </authorList>
    </citation>
    <scope>NUCLEOTIDE SEQUENCE [LARGE SCALE GENOMIC DNA]</scope>
    <source>
        <strain evidence="1 2">HHB-10118-sp</strain>
    </source>
</reference>
<protein>
    <submittedName>
        <fullName evidence="1">Uncharacterized protein</fullName>
    </submittedName>
</protein>
<name>K5X0Q0_PHACS</name>
<dbReference type="GeneID" id="18912637"/>
<dbReference type="AlphaFoldDB" id="K5X0Q0"/>
<accession>K5X0Q0</accession>
<dbReference type="STRING" id="650164.K5X0Q0"/>
<gene>
    <name evidence="1" type="ORF">PHACADRAFT_207588</name>
</gene>
<dbReference type="InParanoid" id="K5X0Q0"/>
<keyword evidence="2" id="KW-1185">Reference proteome</keyword>